<dbReference type="Pfam" id="PF02384">
    <property type="entry name" value="N6_Mtase"/>
    <property type="match status" value="1"/>
</dbReference>
<evidence type="ECO:0000259" key="5">
    <source>
        <dbReference type="Pfam" id="PF02384"/>
    </source>
</evidence>
<dbReference type="GO" id="GO:0009307">
    <property type="term" value="P:DNA restriction-modification system"/>
    <property type="evidence" value="ECO:0007669"/>
    <property type="project" value="UniProtKB-KW"/>
</dbReference>
<dbReference type="InterPro" id="IPR029063">
    <property type="entry name" value="SAM-dependent_MTases_sf"/>
</dbReference>
<dbReference type="GO" id="GO:0008170">
    <property type="term" value="F:N-methyltransferase activity"/>
    <property type="evidence" value="ECO:0007669"/>
    <property type="project" value="InterPro"/>
</dbReference>
<dbReference type="STRING" id="29364.SAMN04487772_1294"/>
<dbReference type="RefSeq" id="WP_092478753.1">
    <property type="nucleotide sequence ID" value="NZ_FOHN01000029.1"/>
</dbReference>
<organism evidence="6 7">
    <name type="scientific">[Clostridium] polysaccharolyticum</name>
    <dbReference type="NCBI Taxonomy" id="29364"/>
    <lineage>
        <taxon>Bacteria</taxon>
        <taxon>Bacillati</taxon>
        <taxon>Bacillota</taxon>
        <taxon>Clostridia</taxon>
        <taxon>Lachnospirales</taxon>
        <taxon>Lachnospiraceae</taxon>
    </lineage>
</organism>
<dbReference type="Gene3D" id="3.40.50.150">
    <property type="entry name" value="Vaccinia Virus protein VP39"/>
    <property type="match status" value="1"/>
</dbReference>
<dbReference type="InterPro" id="IPR003356">
    <property type="entry name" value="DNA_methylase_A-5"/>
</dbReference>
<dbReference type="Gene3D" id="3.90.220.20">
    <property type="entry name" value="DNA methylase specificity domains"/>
    <property type="match status" value="1"/>
</dbReference>
<protein>
    <submittedName>
        <fullName evidence="6">Type I restriction modification DNA specificity domain-containing protein</fullName>
    </submittedName>
</protein>
<dbReference type="OrthoDB" id="9814572at2"/>
<dbReference type="CDD" id="cd02440">
    <property type="entry name" value="AdoMet_MTases"/>
    <property type="match status" value="1"/>
</dbReference>
<evidence type="ECO:0000256" key="1">
    <source>
        <dbReference type="ARBA" id="ARBA00010923"/>
    </source>
</evidence>
<dbReference type="InterPro" id="IPR044946">
    <property type="entry name" value="Restrct_endonuc_typeI_TRD_sf"/>
</dbReference>
<gene>
    <name evidence="6" type="ORF">SAMN04487772_1294</name>
</gene>
<feature type="domain" description="DNA methylase adenine-specific" evidence="5">
    <location>
        <begin position="8"/>
        <end position="236"/>
    </location>
</feature>
<dbReference type="SUPFAM" id="SSF53335">
    <property type="entry name" value="S-adenosyl-L-methionine-dependent methyltransferases"/>
    <property type="match status" value="1"/>
</dbReference>
<dbReference type="InterPro" id="IPR052021">
    <property type="entry name" value="Type-I_RS_S_subunit"/>
</dbReference>
<dbReference type="Proteomes" id="UP000199800">
    <property type="component" value="Unassembled WGS sequence"/>
</dbReference>
<keyword evidence="2" id="KW-0680">Restriction system</keyword>
<dbReference type="PRINTS" id="PR00507">
    <property type="entry name" value="N12N6MTFRASE"/>
</dbReference>
<dbReference type="PROSITE" id="PS00092">
    <property type="entry name" value="N6_MTASE"/>
    <property type="match status" value="1"/>
</dbReference>
<dbReference type="PANTHER" id="PTHR30408">
    <property type="entry name" value="TYPE-1 RESTRICTION ENZYME ECOKI SPECIFICITY PROTEIN"/>
    <property type="match status" value="1"/>
</dbReference>
<dbReference type="EMBL" id="FOHN01000029">
    <property type="protein sequence ID" value="SET54751.1"/>
    <property type="molecule type" value="Genomic_DNA"/>
</dbReference>
<reference evidence="6 7" key="1">
    <citation type="submission" date="2016-10" db="EMBL/GenBank/DDBJ databases">
        <authorList>
            <person name="de Groot N.N."/>
        </authorList>
    </citation>
    <scope>NUCLEOTIDE SEQUENCE [LARGE SCALE GENOMIC DNA]</scope>
    <source>
        <strain evidence="6 7">DSM 1801</strain>
    </source>
</reference>
<dbReference type="SUPFAM" id="SSF116734">
    <property type="entry name" value="DNA methylase specificity domain"/>
    <property type="match status" value="1"/>
</dbReference>
<evidence type="ECO:0000313" key="7">
    <source>
        <dbReference type="Proteomes" id="UP000199800"/>
    </source>
</evidence>
<dbReference type="GO" id="GO:0003677">
    <property type="term" value="F:DNA binding"/>
    <property type="evidence" value="ECO:0007669"/>
    <property type="project" value="UniProtKB-KW"/>
</dbReference>
<name>A0A1I0F9Z5_9FIRM</name>
<comment type="similarity">
    <text evidence="1">Belongs to the type-I restriction system S methylase family.</text>
</comment>
<evidence type="ECO:0000256" key="3">
    <source>
        <dbReference type="ARBA" id="ARBA00023125"/>
    </source>
</evidence>
<proteinExistence type="inferred from homology"/>
<evidence type="ECO:0000256" key="2">
    <source>
        <dbReference type="ARBA" id="ARBA00022747"/>
    </source>
</evidence>
<dbReference type="AlphaFoldDB" id="A0A1I0F9Z5"/>
<sequence>MNKKSIYKQYFTPNKLANYMVNIIPSNAVSNIIDLSMGECGLLEEAKKRWNNATYFGVDIDSDLIKKIHNRSPYINTYCCDSLSDKLDNWGKYHKVVCNNKFDLALANPPFNYRKQSVCFVGDRNKFSLPVEMVFFLKYIDIIRPGGYICIILPYGFLSLESYAEFRIEILKKVTFLKVSKIFDKCFDQIDAETCLLLMQKKMCNDNKIQNEIELSYIDENFNEIKQHKIKYNSIKPLRLDLEYHHSMSFFSSYENKLCYRIVELSSFIRECKRGKSLTKKKELIVERGTRFVHTTELKQLVISNSSVTHVNAKNDYFKTAVTDINDILIGRVGSACIGKVAIVYRKYPKLIISDCIFKLRVEGIDPYYLTLYLSSKYGQTQIKGVSRGSCSKYLTITDIYNIKVIIPDYSEQLMFRLKYIDILSKAGYHTENKIILLKGLVQELEEFLERSN</sequence>
<evidence type="ECO:0000259" key="4">
    <source>
        <dbReference type="Pfam" id="PF01420"/>
    </source>
</evidence>
<dbReference type="PANTHER" id="PTHR30408:SF12">
    <property type="entry name" value="TYPE I RESTRICTION ENZYME MJAVIII SPECIFICITY SUBUNIT"/>
    <property type="match status" value="1"/>
</dbReference>
<dbReference type="GO" id="GO:0032259">
    <property type="term" value="P:methylation"/>
    <property type="evidence" value="ECO:0007669"/>
    <property type="project" value="InterPro"/>
</dbReference>
<accession>A0A1I0F9Z5</accession>
<dbReference type="InterPro" id="IPR002052">
    <property type="entry name" value="DNA_methylase_N6_adenine_CS"/>
</dbReference>
<dbReference type="Pfam" id="PF01420">
    <property type="entry name" value="Methylase_S"/>
    <property type="match status" value="1"/>
</dbReference>
<feature type="domain" description="Type I restriction modification DNA specificity" evidence="4">
    <location>
        <begin position="273"/>
        <end position="413"/>
    </location>
</feature>
<keyword evidence="3" id="KW-0238">DNA-binding</keyword>
<evidence type="ECO:0000313" key="6">
    <source>
        <dbReference type="EMBL" id="SET54751.1"/>
    </source>
</evidence>
<dbReference type="InterPro" id="IPR000055">
    <property type="entry name" value="Restrct_endonuc_typeI_TRD"/>
</dbReference>
<keyword evidence="7" id="KW-1185">Reference proteome</keyword>